<dbReference type="InterPro" id="IPR051331">
    <property type="entry name" value="Chorismate_mutase-related"/>
</dbReference>
<dbReference type="InterPro" id="IPR036979">
    <property type="entry name" value="CM_dom_sf"/>
</dbReference>
<dbReference type="Proteomes" id="UP000476064">
    <property type="component" value="Chromosome"/>
</dbReference>
<dbReference type="RefSeq" id="WP_162359382.1">
    <property type="nucleotide sequence ID" value="NZ_CP048209.1"/>
</dbReference>
<keyword evidence="4" id="KW-1185">Reference proteome</keyword>
<sequence>MADLTELRTNIDDIDRQLVALLARRFNCTEEVGIYKDQHGLPAQDPSREAQQFQKIAQYAQEQGLNPEYAAAIFRHLMDLVISRHRELRSVSK</sequence>
<evidence type="ECO:0000256" key="1">
    <source>
        <dbReference type="ARBA" id="ARBA00023235"/>
    </source>
</evidence>
<reference evidence="3 4" key="1">
    <citation type="submission" date="2020-01" db="EMBL/GenBank/DDBJ databases">
        <title>Paenibacillus sp. nov., isolated from tomato rhizosphere.</title>
        <authorList>
            <person name="Weon H.-Y."/>
            <person name="Lee S.A."/>
        </authorList>
    </citation>
    <scope>NUCLEOTIDE SEQUENCE [LARGE SCALE GENOMIC DNA]</scope>
    <source>
        <strain evidence="3 4">12200R-189</strain>
    </source>
</reference>
<feature type="domain" description="Chorismate mutase" evidence="2">
    <location>
        <begin position="1"/>
        <end position="89"/>
    </location>
</feature>
<dbReference type="AlphaFoldDB" id="A0A6C0G398"/>
<dbReference type="EMBL" id="CP048209">
    <property type="protein sequence ID" value="QHT62952.1"/>
    <property type="molecule type" value="Genomic_DNA"/>
</dbReference>
<evidence type="ECO:0000313" key="3">
    <source>
        <dbReference type="EMBL" id="QHT62952.1"/>
    </source>
</evidence>
<dbReference type="InterPro" id="IPR036263">
    <property type="entry name" value="Chorismate_II_sf"/>
</dbReference>
<dbReference type="PANTHER" id="PTHR38041">
    <property type="entry name" value="CHORISMATE MUTASE"/>
    <property type="match status" value="1"/>
</dbReference>
<proteinExistence type="predicted"/>
<evidence type="ECO:0000313" key="4">
    <source>
        <dbReference type="Proteomes" id="UP000476064"/>
    </source>
</evidence>
<dbReference type="GO" id="GO:0009697">
    <property type="term" value="P:salicylic acid biosynthetic process"/>
    <property type="evidence" value="ECO:0007669"/>
    <property type="project" value="TreeGrafter"/>
</dbReference>
<accession>A0A6C0G398</accession>
<dbReference type="KEGG" id="plyc:GXP70_25310"/>
<dbReference type="GO" id="GO:0046417">
    <property type="term" value="P:chorismate metabolic process"/>
    <property type="evidence" value="ECO:0007669"/>
    <property type="project" value="InterPro"/>
</dbReference>
<organism evidence="3 4">
    <name type="scientific">Paenibacillus lycopersici</name>
    <dbReference type="NCBI Taxonomy" id="2704462"/>
    <lineage>
        <taxon>Bacteria</taxon>
        <taxon>Bacillati</taxon>
        <taxon>Bacillota</taxon>
        <taxon>Bacilli</taxon>
        <taxon>Bacillales</taxon>
        <taxon>Paenibacillaceae</taxon>
        <taxon>Paenibacillus</taxon>
    </lineage>
</organism>
<name>A0A6C0G398_9BACL</name>
<dbReference type="Gene3D" id="1.20.59.10">
    <property type="entry name" value="Chorismate mutase"/>
    <property type="match status" value="1"/>
</dbReference>
<dbReference type="GO" id="GO:0004106">
    <property type="term" value="F:chorismate mutase activity"/>
    <property type="evidence" value="ECO:0007669"/>
    <property type="project" value="InterPro"/>
</dbReference>
<dbReference type="Pfam" id="PF01817">
    <property type="entry name" value="CM_2"/>
    <property type="match status" value="1"/>
</dbReference>
<dbReference type="PANTHER" id="PTHR38041:SF1">
    <property type="entry name" value="CHORISMATE MUTASE"/>
    <property type="match status" value="1"/>
</dbReference>
<dbReference type="PROSITE" id="PS51168">
    <property type="entry name" value="CHORISMATE_MUT_2"/>
    <property type="match status" value="1"/>
</dbReference>
<evidence type="ECO:0000259" key="2">
    <source>
        <dbReference type="PROSITE" id="PS51168"/>
    </source>
</evidence>
<keyword evidence="1" id="KW-0413">Isomerase</keyword>
<dbReference type="InterPro" id="IPR002701">
    <property type="entry name" value="CM_II_prokaryot"/>
</dbReference>
<protein>
    <submittedName>
        <fullName evidence="3">Chorismate mutase</fullName>
    </submittedName>
</protein>
<gene>
    <name evidence="3" type="ORF">GXP70_25310</name>
</gene>
<dbReference type="SMART" id="SM00830">
    <property type="entry name" value="CM_2"/>
    <property type="match status" value="1"/>
</dbReference>
<dbReference type="SUPFAM" id="SSF48600">
    <property type="entry name" value="Chorismate mutase II"/>
    <property type="match status" value="1"/>
</dbReference>